<sequence length="177" mass="19452">MPTTVRRIRPDEWPRVRDFRLEAVSDPAAPIAFLSSADDERAHSDEFWRERAATNAAGDDSAQFVAVTDEDAWLGTATALRRIVGQVDHLGRPVTRDRIDIVGVYVTPDARGRRIVDLLFEAVASWAAEHGAEALTLDVHRDNARARAAYTHAGFTPTGVEFTGPIGPELELSKPLP</sequence>
<dbReference type="EMBL" id="SGWW01000003">
    <property type="protein sequence ID" value="RZS56074.1"/>
    <property type="molecule type" value="Genomic_DNA"/>
</dbReference>
<feature type="domain" description="N-acetyltransferase" evidence="3">
    <location>
        <begin position="3"/>
        <end position="177"/>
    </location>
</feature>
<protein>
    <submittedName>
        <fullName evidence="4">Ribosomal protein S18 acetylase RimI-like enzyme</fullName>
    </submittedName>
</protein>
<reference evidence="4 5" key="1">
    <citation type="journal article" date="2015" name="Stand. Genomic Sci.">
        <title>Genomic Encyclopedia of Bacterial and Archaeal Type Strains, Phase III: the genomes of soil and plant-associated and newly described type strains.</title>
        <authorList>
            <person name="Whitman W.B."/>
            <person name="Woyke T."/>
            <person name="Klenk H.P."/>
            <person name="Zhou Y."/>
            <person name="Lilburn T.G."/>
            <person name="Beck B.J."/>
            <person name="De Vos P."/>
            <person name="Vandamme P."/>
            <person name="Eisen J.A."/>
            <person name="Garrity G."/>
            <person name="Hugenholtz P."/>
            <person name="Kyrpides N.C."/>
        </authorList>
    </citation>
    <scope>NUCLEOTIDE SEQUENCE [LARGE SCALE GENOMIC DNA]</scope>
    <source>
        <strain evidence="4 5">CV2</strain>
    </source>
</reference>
<name>A0A4Q7LN77_9MICO</name>
<evidence type="ECO:0000256" key="1">
    <source>
        <dbReference type="ARBA" id="ARBA00022679"/>
    </source>
</evidence>
<keyword evidence="5" id="KW-1185">Reference proteome</keyword>
<dbReference type="PROSITE" id="PS51186">
    <property type="entry name" value="GNAT"/>
    <property type="match status" value="1"/>
</dbReference>
<dbReference type="SUPFAM" id="SSF55729">
    <property type="entry name" value="Acyl-CoA N-acyltransferases (Nat)"/>
    <property type="match status" value="1"/>
</dbReference>
<dbReference type="PANTHER" id="PTHR43877:SF2">
    <property type="entry name" value="AMINOALKYLPHOSPHONATE N-ACETYLTRANSFERASE-RELATED"/>
    <property type="match status" value="1"/>
</dbReference>
<evidence type="ECO:0000313" key="4">
    <source>
        <dbReference type="EMBL" id="RZS56074.1"/>
    </source>
</evidence>
<dbReference type="AlphaFoldDB" id="A0A4Q7LN77"/>
<dbReference type="Gene3D" id="3.40.630.30">
    <property type="match status" value="1"/>
</dbReference>
<dbReference type="OrthoDB" id="9799092at2"/>
<dbReference type="GO" id="GO:0016747">
    <property type="term" value="F:acyltransferase activity, transferring groups other than amino-acyl groups"/>
    <property type="evidence" value="ECO:0007669"/>
    <property type="project" value="InterPro"/>
</dbReference>
<keyword evidence="4" id="KW-0689">Ribosomal protein</keyword>
<dbReference type="Pfam" id="PF00583">
    <property type="entry name" value="Acetyltransf_1"/>
    <property type="match status" value="1"/>
</dbReference>
<gene>
    <name evidence="4" type="ORF">EV141_1526</name>
</gene>
<keyword evidence="1" id="KW-0808">Transferase</keyword>
<dbReference type="InterPro" id="IPR000182">
    <property type="entry name" value="GNAT_dom"/>
</dbReference>
<dbReference type="CDD" id="cd04301">
    <property type="entry name" value="NAT_SF"/>
    <property type="match status" value="1"/>
</dbReference>
<accession>A0A4Q7LN77</accession>
<evidence type="ECO:0000259" key="3">
    <source>
        <dbReference type="PROSITE" id="PS51186"/>
    </source>
</evidence>
<dbReference type="Proteomes" id="UP000293519">
    <property type="component" value="Unassembled WGS sequence"/>
</dbReference>
<dbReference type="InterPro" id="IPR050832">
    <property type="entry name" value="Bact_Acetyltransf"/>
</dbReference>
<evidence type="ECO:0000313" key="5">
    <source>
        <dbReference type="Proteomes" id="UP000293519"/>
    </source>
</evidence>
<keyword evidence="2" id="KW-0012">Acyltransferase</keyword>
<dbReference type="PANTHER" id="PTHR43877">
    <property type="entry name" value="AMINOALKYLPHOSPHONATE N-ACETYLTRANSFERASE-RELATED-RELATED"/>
    <property type="match status" value="1"/>
</dbReference>
<dbReference type="GO" id="GO:0005840">
    <property type="term" value="C:ribosome"/>
    <property type="evidence" value="ECO:0007669"/>
    <property type="project" value="UniProtKB-KW"/>
</dbReference>
<dbReference type="RefSeq" id="WP_130485378.1">
    <property type="nucleotide sequence ID" value="NZ_SGWW01000003.1"/>
</dbReference>
<proteinExistence type="predicted"/>
<dbReference type="InterPro" id="IPR016181">
    <property type="entry name" value="Acyl_CoA_acyltransferase"/>
</dbReference>
<evidence type="ECO:0000256" key="2">
    <source>
        <dbReference type="ARBA" id="ARBA00023315"/>
    </source>
</evidence>
<keyword evidence="4" id="KW-0687">Ribonucleoprotein</keyword>
<organism evidence="4 5">
    <name type="scientific">Microcella putealis</name>
    <dbReference type="NCBI Taxonomy" id="337005"/>
    <lineage>
        <taxon>Bacteria</taxon>
        <taxon>Bacillati</taxon>
        <taxon>Actinomycetota</taxon>
        <taxon>Actinomycetes</taxon>
        <taxon>Micrococcales</taxon>
        <taxon>Microbacteriaceae</taxon>
        <taxon>Microcella</taxon>
    </lineage>
</organism>
<comment type="caution">
    <text evidence="4">The sequence shown here is derived from an EMBL/GenBank/DDBJ whole genome shotgun (WGS) entry which is preliminary data.</text>
</comment>